<proteinExistence type="predicted"/>
<accession>W2TIE8</accession>
<dbReference type="KEGG" id="nai:NECAME_00220"/>
<evidence type="ECO:0000313" key="3">
    <source>
        <dbReference type="Proteomes" id="UP000053676"/>
    </source>
</evidence>
<dbReference type="AlphaFoldDB" id="W2TIE8"/>
<feature type="non-terminal residue" evidence="2">
    <location>
        <position position="198"/>
    </location>
</feature>
<protein>
    <submittedName>
        <fullName evidence="2">Uncharacterized protein</fullName>
    </submittedName>
</protein>
<organism evidence="2 3">
    <name type="scientific">Necator americanus</name>
    <name type="common">Human hookworm</name>
    <dbReference type="NCBI Taxonomy" id="51031"/>
    <lineage>
        <taxon>Eukaryota</taxon>
        <taxon>Metazoa</taxon>
        <taxon>Ecdysozoa</taxon>
        <taxon>Nematoda</taxon>
        <taxon>Chromadorea</taxon>
        <taxon>Rhabditida</taxon>
        <taxon>Rhabditina</taxon>
        <taxon>Rhabditomorpha</taxon>
        <taxon>Strongyloidea</taxon>
        <taxon>Ancylostomatidae</taxon>
        <taxon>Bunostominae</taxon>
        <taxon>Necator</taxon>
    </lineage>
</organism>
<dbReference type="EMBL" id="KI658623">
    <property type="protein sequence ID" value="ETN81870.1"/>
    <property type="molecule type" value="Genomic_DNA"/>
</dbReference>
<sequence length="198" mass="22180">MLEAMDIVLVCLGTVVLLLALFAFLLFLIIKRPIWQQKQKAKQEANRKCYLDQTHVNPVSLKNGALPNVITVPASAPDVHLKAAGNEEKDGKEKQVDTDGINLTVEKISEVVDVRRQDDSQQSRLATSIKRQNRPCRIKLFPDMATAAQAEAVQTEHTVESFMGDLYRIRQGNDSVLHEEFQVFASVIHKDPTEHIGP</sequence>
<keyword evidence="3" id="KW-1185">Reference proteome</keyword>
<feature type="transmembrane region" description="Helical" evidence="1">
    <location>
        <begin position="6"/>
        <end position="30"/>
    </location>
</feature>
<dbReference type="Proteomes" id="UP000053676">
    <property type="component" value="Unassembled WGS sequence"/>
</dbReference>
<name>W2TIE8_NECAM</name>
<keyword evidence="1" id="KW-0472">Membrane</keyword>
<dbReference type="STRING" id="51031.W2TIE8"/>
<evidence type="ECO:0000256" key="1">
    <source>
        <dbReference type="SAM" id="Phobius"/>
    </source>
</evidence>
<keyword evidence="1" id="KW-1133">Transmembrane helix</keyword>
<keyword evidence="1" id="KW-0812">Transmembrane</keyword>
<gene>
    <name evidence="2" type="ORF">NECAME_00220</name>
</gene>
<reference evidence="3" key="1">
    <citation type="journal article" date="2014" name="Nat. Genet.">
        <title>Genome of the human hookworm Necator americanus.</title>
        <authorList>
            <person name="Tang Y.T."/>
            <person name="Gao X."/>
            <person name="Rosa B.A."/>
            <person name="Abubucker S."/>
            <person name="Hallsworth-Pepin K."/>
            <person name="Martin J."/>
            <person name="Tyagi R."/>
            <person name="Heizer E."/>
            <person name="Zhang X."/>
            <person name="Bhonagiri-Palsikar V."/>
            <person name="Minx P."/>
            <person name="Warren W.C."/>
            <person name="Wang Q."/>
            <person name="Zhan B."/>
            <person name="Hotez P.J."/>
            <person name="Sternberg P.W."/>
            <person name="Dougall A."/>
            <person name="Gaze S.T."/>
            <person name="Mulvenna J."/>
            <person name="Sotillo J."/>
            <person name="Ranganathan S."/>
            <person name="Rabelo E.M."/>
            <person name="Wilson R.K."/>
            <person name="Felgner P.L."/>
            <person name="Bethony J."/>
            <person name="Hawdon J.M."/>
            <person name="Gasser R.B."/>
            <person name="Loukas A."/>
            <person name="Mitreva M."/>
        </authorList>
    </citation>
    <scope>NUCLEOTIDE SEQUENCE [LARGE SCALE GENOMIC DNA]</scope>
</reference>
<evidence type="ECO:0000313" key="2">
    <source>
        <dbReference type="EMBL" id="ETN81870.1"/>
    </source>
</evidence>
<dbReference type="OrthoDB" id="8609993at2759"/>